<dbReference type="RefSeq" id="WP_212612326.1">
    <property type="nucleotide sequence ID" value="NZ_VIWU01000001.1"/>
</dbReference>
<dbReference type="EMBL" id="VIWU01000001">
    <property type="protein sequence ID" value="TWF75049.1"/>
    <property type="molecule type" value="Genomic_DNA"/>
</dbReference>
<gene>
    <name evidence="1" type="ORF">FHX44_11933</name>
</gene>
<comment type="caution">
    <text evidence="1">The sequence shown here is derived from an EMBL/GenBank/DDBJ whole genome shotgun (WGS) entry which is preliminary data.</text>
</comment>
<protein>
    <submittedName>
        <fullName evidence="1">Uncharacterized protein</fullName>
    </submittedName>
</protein>
<proteinExistence type="predicted"/>
<reference evidence="1 2" key="1">
    <citation type="submission" date="2019-06" db="EMBL/GenBank/DDBJ databases">
        <title>Sequencing the genomes of 1000 actinobacteria strains.</title>
        <authorList>
            <person name="Klenk H.-P."/>
        </authorList>
    </citation>
    <scope>NUCLEOTIDE SEQUENCE [LARGE SCALE GENOMIC DNA]</scope>
    <source>
        <strain evidence="1 2">DSM 45671</strain>
    </source>
</reference>
<name>A0A561SJN3_9PSEU</name>
<evidence type="ECO:0000313" key="1">
    <source>
        <dbReference type="EMBL" id="TWF75049.1"/>
    </source>
</evidence>
<keyword evidence="2" id="KW-1185">Reference proteome</keyword>
<evidence type="ECO:0000313" key="2">
    <source>
        <dbReference type="Proteomes" id="UP000321261"/>
    </source>
</evidence>
<accession>A0A561SJN3</accession>
<sequence>MGSLKNRLSKFAKSSKGIKLRDEAMRKAKDPKVRAKIAKKFGKKG</sequence>
<dbReference type="AlphaFoldDB" id="A0A561SJN3"/>
<dbReference type="Proteomes" id="UP000321261">
    <property type="component" value="Unassembled WGS sequence"/>
</dbReference>
<organism evidence="1 2">
    <name type="scientific">Pseudonocardia hierapolitana</name>
    <dbReference type="NCBI Taxonomy" id="1128676"/>
    <lineage>
        <taxon>Bacteria</taxon>
        <taxon>Bacillati</taxon>
        <taxon>Actinomycetota</taxon>
        <taxon>Actinomycetes</taxon>
        <taxon>Pseudonocardiales</taxon>
        <taxon>Pseudonocardiaceae</taxon>
        <taxon>Pseudonocardia</taxon>
    </lineage>
</organism>